<feature type="compositionally biased region" description="Basic residues" evidence="1">
    <location>
        <begin position="813"/>
        <end position="830"/>
    </location>
</feature>
<proteinExistence type="predicted"/>
<comment type="caution">
    <text evidence="2">The sequence shown here is derived from an EMBL/GenBank/DDBJ whole genome shotgun (WGS) entry which is preliminary data.</text>
</comment>
<gene>
    <name evidence="2" type="ORF">CBZ_07140</name>
</gene>
<dbReference type="OrthoDB" id="5177790at2"/>
<reference evidence="2 3" key="1">
    <citation type="submission" date="2019-01" db="EMBL/GenBank/DDBJ databases">
        <title>Draft genome sequence of Cellulomonas takizawaensis strain TKZ-21.</title>
        <authorList>
            <person name="Yamamura H."/>
            <person name="Hayashi T."/>
            <person name="Hamada M."/>
            <person name="Serisawa Y."/>
            <person name="Matsuyama K."/>
            <person name="Nakagawa Y."/>
            <person name="Otoguro M."/>
            <person name="Yanagida F."/>
            <person name="Hayakawa M."/>
        </authorList>
    </citation>
    <scope>NUCLEOTIDE SEQUENCE [LARGE SCALE GENOMIC DNA]</scope>
    <source>
        <strain evidence="2 3">NBRC12680</strain>
    </source>
</reference>
<name>A0A402DNH3_9CELL</name>
<dbReference type="RefSeq" id="WP_130780255.1">
    <property type="nucleotide sequence ID" value="NZ_BIMR01000038.1"/>
</dbReference>
<sequence>MAIDPSNKPRWADPARADLQPLTVHEALFEAPDGRRLRLVAASREALVATGAQLDAMAGQLRPAEPEESQSTHDLDEAISYGIAALHDLVWGHDAFDVMILLRQFVMPPDLALWRESETSPLDSWAAVEVVGLVLLGLGLPTRAATCAVDTASIVADLAATGATIVQLATMRGLVRTSWRVDGSSQTRMSELAWRLASHEISVRGRQYPQIAAEVNARVLRTPKTDAAFGDVLGFTYDDVLAVREALITVGGDRLDGVLQQLHQAYLAGGPPSEATRAAAHLLFRTPAELQLATAKEVAQAAGLDVRVAQAVLDTFSARPDGRSSEELVRQFCEGRNPLAGKAILHAPGRGYLPLPGAIAEDEIRRTCEARLKTTSSWTRYGRARDQAVENLVSATIDTILRSRAVIRQNVRYRHRDADHDLSSTSTTHQHAPVAEADALVLLDGVALCVEVKAGDFRLKSRQGGVQQLHGDVMKTIGEAAEQATRLRSIIENYRGLWLEDGTWLDLSNVHETHSIVACLDDLGPLALATSELVQAGVLTQTQLPWVVGVHDLLVFQRVLDRPEHLLTYLRRRTNRDAAMWITGTDELDILMWFVAGGFYFEPDPDRIFARHANSKPPTTKKRREYANQGRTLVGTFTDQLDAHMYFDDGLSSRQVDCPRREPMHAQLAKIFDAMAAVGAPGWWRAASDIDSYSAQAQASTAGGVALTLAAGADGSFHTFATGGADDTGRWIYIFAAGADTPANREHLRQYLEAKKHQEHADRALGVLLAPDGRPRVTLWLDDPWAFDPDLDALARAMRLVPPDRAPSTLPPRARKRQPSKRGNRGKRRR</sequence>
<dbReference type="EMBL" id="BIMR01000038">
    <property type="protein sequence ID" value="GCE75658.1"/>
    <property type="molecule type" value="Genomic_DNA"/>
</dbReference>
<evidence type="ECO:0008006" key="4">
    <source>
        <dbReference type="Google" id="ProtNLM"/>
    </source>
</evidence>
<evidence type="ECO:0000256" key="1">
    <source>
        <dbReference type="SAM" id="MobiDB-lite"/>
    </source>
</evidence>
<feature type="region of interest" description="Disordered" evidence="1">
    <location>
        <begin position="801"/>
        <end position="830"/>
    </location>
</feature>
<dbReference type="Proteomes" id="UP000289954">
    <property type="component" value="Unassembled WGS sequence"/>
</dbReference>
<evidence type="ECO:0000313" key="3">
    <source>
        <dbReference type="Proteomes" id="UP000289954"/>
    </source>
</evidence>
<accession>A0A402DNH3</accession>
<keyword evidence="3" id="KW-1185">Reference proteome</keyword>
<dbReference type="AlphaFoldDB" id="A0A402DNH3"/>
<evidence type="ECO:0000313" key="2">
    <source>
        <dbReference type="EMBL" id="GCE75658.1"/>
    </source>
</evidence>
<organism evidence="2 3">
    <name type="scientific">Cellulomonas biazotea</name>
    <dbReference type="NCBI Taxonomy" id="1709"/>
    <lineage>
        <taxon>Bacteria</taxon>
        <taxon>Bacillati</taxon>
        <taxon>Actinomycetota</taxon>
        <taxon>Actinomycetes</taxon>
        <taxon>Micrococcales</taxon>
        <taxon>Cellulomonadaceae</taxon>
        <taxon>Cellulomonas</taxon>
    </lineage>
</organism>
<protein>
    <recommendedName>
        <fullName evidence="4">NERD domain-containing protein</fullName>
    </recommendedName>
</protein>